<dbReference type="Proteomes" id="UP000198724">
    <property type="component" value="Unassembled WGS sequence"/>
</dbReference>
<protein>
    <recommendedName>
        <fullName evidence="4">Secreted protein</fullName>
    </recommendedName>
</protein>
<proteinExistence type="predicted"/>
<dbReference type="EMBL" id="FOOT01000003">
    <property type="protein sequence ID" value="SFG75057.1"/>
    <property type="molecule type" value="Genomic_DNA"/>
</dbReference>
<evidence type="ECO:0008006" key="4">
    <source>
        <dbReference type="Google" id="ProtNLM"/>
    </source>
</evidence>
<evidence type="ECO:0000313" key="2">
    <source>
        <dbReference type="EMBL" id="SFG75057.1"/>
    </source>
</evidence>
<feature type="chain" id="PRO_5011458633" description="Secreted protein" evidence="1">
    <location>
        <begin position="20"/>
        <end position="147"/>
    </location>
</feature>
<reference evidence="3" key="1">
    <citation type="submission" date="2016-10" db="EMBL/GenBank/DDBJ databases">
        <authorList>
            <person name="Varghese N."/>
            <person name="Submissions S."/>
        </authorList>
    </citation>
    <scope>NUCLEOTIDE SEQUENCE [LARGE SCALE GENOMIC DNA]</scope>
    <source>
        <strain evidence="3">LP51</strain>
    </source>
</reference>
<accession>A0A1I2UHD2</accession>
<evidence type="ECO:0000313" key="3">
    <source>
        <dbReference type="Proteomes" id="UP000198724"/>
    </source>
</evidence>
<name>A0A1I2UHD2_9BACT</name>
<gene>
    <name evidence="2" type="ORF">SAMN05421739_103494</name>
</gene>
<dbReference type="STRING" id="1436961.SAMN05421739_103494"/>
<feature type="signal peptide" evidence="1">
    <location>
        <begin position="1"/>
        <end position="19"/>
    </location>
</feature>
<keyword evidence="3" id="KW-1185">Reference proteome</keyword>
<organism evidence="2 3">
    <name type="scientific">Pontibacter chinhatensis</name>
    <dbReference type="NCBI Taxonomy" id="1436961"/>
    <lineage>
        <taxon>Bacteria</taxon>
        <taxon>Pseudomonadati</taxon>
        <taxon>Bacteroidota</taxon>
        <taxon>Cytophagia</taxon>
        <taxon>Cytophagales</taxon>
        <taxon>Hymenobacteraceae</taxon>
        <taxon>Pontibacter</taxon>
    </lineage>
</organism>
<evidence type="ECO:0000256" key="1">
    <source>
        <dbReference type="SAM" id="SignalP"/>
    </source>
</evidence>
<dbReference type="AlphaFoldDB" id="A0A1I2UHD2"/>
<keyword evidence="1" id="KW-0732">Signal</keyword>
<sequence>MKGLRGFYTWAILPSPSLARVCNSCLLWRWVCNPTSLKSYTSAKLLYLSSHTSLATASCNWNRAILTSLRSSSSSHQRLVSSPAFCPPRPGGLAFGHRAAFASCPRTSGCLASSSSPEPLEALNPKAGNRINSRCPCCHLDLRERSV</sequence>